<name>A0A7K1T1Y2_9SPHI</name>
<evidence type="ECO:0000313" key="3">
    <source>
        <dbReference type="Proteomes" id="UP000462014"/>
    </source>
</evidence>
<dbReference type="InterPro" id="IPR006626">
    <property type="entry name" value="PbH1"/>
</dbReference>
<dbReference type="Gene3D" id="2.60.120.260">
    <property type="entry name" value="Galactose-binding domain-like"/>
    <property type="match status" value="1"/>
</dbReference>
<accession>A0A7K1T1Y2</accession>
<evidence type="ECO:0000259" key="1">
    <source>
        <dbReference type="Pfam" id="PF13229"/>
    </source>
</evidence>
<dbReference type="EMBL" id="WPIK01000040">
    <property type="protein sequence ID" value="MVN23528.1"/>
    <property type="molecule type" value="Genomic_DNA"/>
</dbReference>
<reference evidence="2 3" key="1">
    <citation type="submission" date="2019-12" db="EMBL/GenBank/DDBJ databases">
        <title>Mucilaginibacter sp. HMF7410 genome sequencing and assembly.</title>
        <authorList>
            <person name="Kang H."/>
            <person name="Cha I."/>
            <person name="Kim H."/>
            <person name="Joh K."/>
        </authorList>
    </citation>
    <scope>NUCLEOTIDE SEQUENCE [LARGE SCALE GENOMIC DNA]</scope>
    <source>
        <strain evidence="2 3">HMF7410</strain>
    </source>
</reference>
<dbReference type="SUPFAM" id="SSF49785">
    <property type="entry name" value="Galactose-binding domain-like"/>
    <property type="match status" value="1"/>
</dbReference>
<dbReference type="Gene3D" id="2.160.20.10">
    <property type="entry name" value="Single-stranded right-handed beta-helix, Pectin lyase-like"/>
    <property type="match status" value="2"/>
</dbReference>
<dbReference type="Proteomes" id="UP000462014">
    <property type="component" value="Unassembled WGS sequence"/>
</dbReference>
<dbReference type="InterPro" id="IPR022441">
    <property type="entry name" value="Para_beta_helix_rpt-2"/>
</dbReference>
<dbReference type="RefSeq" id="WP_157569877.1">
    <property type="nucleotide sequence ID" value="NZ_WPIK01000040.1"/>
</dbReference>
<dbReference type="InterPro" id="IPR008979">
    <property type="entry name" value="Galactose-bd-like_sf"/>
</dbReference>
<dbReference type="SUPFAM" id="SSF51126">
    <property type="entry name" value="Pectin lyase-like"/>
    <property type="match status" value="1"/>
</dbReference>
<dbReference type="NCBIfam" id="TIGR03804">
    <property type="entry name" value="para_beta_helix"/>
    <property type="match status" value="1"/>
</dbReference>
<dbReference type="InterPro" id="IPR012334">
    <property type="entry name" value="Pectin_lyas_fold"/>
</dbReference>
<proteinExistence type="predicted"/>
<comment type="caution">
    <text evidence="2">The sequence shown here is derived from an EMBL/GenBank/DDBJ whole genome shotgun (WGS) entry which is preliminary data.</text>
</comment>
<dbReference type="SMART" id="SM00710">
    <property type="entry name" value="PbH1"/>
    <property type="match status" value="10"/>
</dbReference>
<protein>
    <recommendedName>
        <fullName evidence="1">Right handed beta helix domain-containing protein</fullName>
    </recommendedName>
</protein>
<feature type="non-terminal residue" evidence="2">
    <location>
        <position position="731"/>
    </location>
</feature>
<organism evidence="2 3">
    <name type="scientific">Mucilaginibacter arboris</name>
    <dbReference type="NCBI Taxonomy" id="2682090"/>
    <lineage>
        <taxon>Bacteria</taxon>
        <taxon>Pseudomonadati</taxon>
        <taxon>Bacteroidota</taxon>
        <taxon>Sphingobacteriia</taxon>
        <taxon>Sphingobacteriales</taxon>
        <taxon>Sphingobacteriaceae</taxon>
        <taxon>Mucilaginibacter</taxon>
    </lineage>
</organism>
<dbReference type="AlphaFoldDB" id="A0A7K1T1Y2"/>
<dbReference type="Pfam" id="PF13229">
    <property type="entry name" value="Beta_helix"/>
    <property type="match status" value="1"/>
</dbReference>
<dbReference type="InterPro" id="IPR011050">
    <property type="entry name" value="Pectin_lyase_fold/virulence"/>
</dbReference>
<dbReference type="PANTHER" id="PTHR36453">
    <property type="entry name" value="SECRETED PROTEIN-RELATED"/>
    <property type="match status" value="1"/>
</dbReference>
<keyword evidence="3" id="KW-1185">Reference proteome</keyword>
<sequence length="731" mass="76802">MGGFVAGDSVLFKRGEAFTGTLVVTVSGSPGSPVVFGAYGEGGLPELTGFTTLSGWQAKGGGIWEAAVPGGLSYMNTVTVNGAAMACGRYPNATAAGQGYLYYDSYNGNTSISDNKLASLTNFAGGQLVMRKTRWVIDRNEILSQSGTTINYSSQSGYGGAKGYGYFIQNHPATLDTEGEWYYQGGRLGIFTNNSPGDNYQVRAGVTETLVRLSNQGNISFEGLRLSGATVSAFEISYSQHIRISGCEVVFSGKNAINATGTDGLTVENTTIAHTGNNAISVNGGNNTILRGNQVRGTAVYAGMGDGGDGTYEGVTISGNNNLVANNTIDSTGYIGLNFSGDNVTVKNNVVSNFGLAKDDGGGIYTWNNGTGAATNSGRVVTGNIVLNGIGAPGGTDNPAKAYAHGIYIDDNAGQVEISSNTVANCASYGVYIHNAHDIVIKQNTLYNNATQLYMEHDNVAADRPVYNCTVTSNVLFAKLATQLAAEYKTKDNDIGNFGSFDGNYYYRPQDNDLTIGVLQQVNGVYSYQTMGVGTWKALYGKDANAIKPSHSVPAYTITKVTGVNQFSNGTFDSNIGGLYAYAAAGNCVTSWDSGALDGGALKVSFSSTTGSSSYGSVIMGVGAVTAGKCYRLKFSMLGGNSYKAATTYLRQGTGSYSDLSERKASTISGTRIEKEFLFTATANEGNAAIVFDVPEQPSPVYFDNIRLEQVEATATNADNYISFLYNPTTS</sequence>
<feature type="domain" description="Right handed beta helix" evidence="1">
    <location>
        <begin position="314"/>
        <end position="476"/>
    </location>
</feature>
<dbReference type="PANTHER" id="PTHR36453:SF1">
    <property type="entry name" value="RIGHT HANDED BETA HELIX DOMAIN-CONTAINING PROTEIN"/>
    <property type="match status" value="1"/>
</dbReference>
<gene>
    <name evidence="2" type="ORF">GO621_18570</name>
</gene>
<dbReference type="InterPro" id="IPR039448">
    <property type="entry name" value="Beta_helix"/>
</dbReference>
<evidence type="ECO:0000313" key="2">
    <source>
        <dbReference type="EMBL" id="MVN23528.1"/>
    </source>
</evidence>